<dbReference type="Proteomes" id="UP000799324">
    <property type="component" value="Unassembled WGS sequence"/>
</dbReference>
<reference evidence="2" key="1">
    <citation type="journal article" date="2020" name="Stud. Mycol.">
        <title>101 Dothideomycetes genomes: a test case for predicting lifestyles and emergence of pathogens.</title>
        <authorList>
            <person name="Haridas S."/>
            <person name="Albert R."/>
            <person name="Binder M."/>
            <person name="Bloem J."/>
            <person name="Labutti K."/>
            <person name="Salamov A."/>
            <person name="Andreopoulos B."/>
            <person name="Baker S."/>
            <person name="Barry K."/>
            <person name="Bills G."/>
            <person name="Bluhm B."/>
            <person name="Cannon C."/>
            <person name="Castanera R."/>
            <person name="Culley D."/>
            <person name="Daum C."/>
            <person name="Ezra D."/>
            <person name="Gonzalez J."/>
            <person name="Henrissat B."/>
            <person name="Kuo A."/>
            <person name="Liang C."/>
            <person name="Lipzen A."/>
            <person name="Lutzoni F."/>
            <person name="Magnuson J."/>
            <person name="Mondo S."/>
            <person name="Nolan M."/>
            <person name="Ohm R."/>
            <person name="Pangilinan J."/>
            <person name="Park H.-J."/>
            <person name="Ramirez L."/>
            <person name="Alfaro M."/>
            <person name="Sun H."/>
            <person name="Tritt A."/>
            <person name="Yoshinaga Y."/>
            <person name="Zwiers L.-H."/>
            <person name="Turgeon B."/>
            <person name="Goodwin S."/>
            <person name="Spatafora J."/>
            <person name="Crous P."/>
            <person name="Grigoriev I."/>
        </authorList>
    </citation>
    <scope>NUCLEOTIDE SEQUENCE</scope>
    <source>
        <strain evidence="2">CBS 122681</strain>
    </source>
</reference>
<dbReference type="EMBL" id="MU004485">
    <property type="protein sequence ID" value="KAF2649626.1"/>
    <property type="molecule type" value="Genomic_DNA"/>
</dbReference>
<accession>A0A6A6SP45</accession>
<dbReference type="Pfam" id="PF26640">
    <property type="entry name" value="DUF8212"/>
    <property type="match status" value="1"/>
</dbReference>
<sequence length="157" mass="18093">MIFGLHQRTSTSELSEAIHSVYRYYKRAKICFAHLADVELISPSQVDFFNSNWQYLGSKHHLCNTISQFTGIESDVLRGCDPTIVPVARRMSWAANRVTTRVEDRTYCLLGIFDVNKPLLYGEGKKAFIRLQEEMMKISHDHSLFAWGLEKTTTDDE</sequence>
<dbReference type="AlphaFoldDB" id="A0A6A6SP45"/>
<dbReference type="OrthoDB" id="20872at2759"/>
<keyword evidence="3" id="KW-1185">Reference proteome</keyword>
<dbReference type="PANTHER" id="PTHR10622">
    <property type="entry name" value="HET DOMAIN-CONTAINING PROTEIN"/>
    <property type="match status" value="1"/>
</dbReference>
<organism evidence="2 3">
    <name type="scientific">Lophiostoma macrostomum CBS 122681</name>
    <dbReference type="NCBI Taxonomy" id="1314788"/>
    <lineage>
        <taxon>Eukaryota</taxon>
        <taxon>Fungi</taxon>
        <taxon>Dikarya</taxon>
        <taxon>Ascomycota</taxon>
        <taxon>Pezizomycotina</taxon>
        <taxon>Dothideomycetes</taxon>
        <taxon>Pleosporomycetidae</taxon>
        <taxon>Pleosporales</taxon>
        <taxon>Lophiostomataceae</taxon>
        <taxon>Lophiostoma</taxon>
    </lineage>
</organism>
<evidence type="ECO:0000313" key="2">
    <source>
        <dbReference type="EMBL" id="KAF2649626.1"/>
    </source>
</evidence>
<evidence type="ECO:0000313" key="3">
    <source>
        <dbReference type="Proteomes" id="UP000799324"/>
    </source>
</evidence>
<gene>
    <name evidence="2" type="ORF">K491DRAFT_708033</name>
</gene>
<name>A0A6A6SP45_9PLEO</name>
<dbReference type="InterPro" id="IPR058525">
    <property type="entry name" value="DUF8212"/>
</dbReference>
<proteinExistence type="predicted"/>
<protein>
    <recommendedName>
        <fullName evidence="1">DUF8212 domain-containing protein</fullName>
    </recommendedName>
</protein>
<dbReference type="PANTHER" id="PTHR10622:SF10">
    <property type="entry name" value="HET DOMAIN-CONTAINING PROTEIN"/>
    <property type="match status" value="1"/>
</dbReference>
<feature type="domain" description="DUF8212" evidence="1">
    <location>
        <begin position="126"/>
        <end position="149"/>
    </location>
</feature>
<evidence type="ECO:0000259" key="1">
    <source>
        <dbReference type="Pfam" id="PF26640"/>
    </source>
</evidence>